<protein>
    <submittedName>
        <fullName evidence="2">Flagellar operon protein</fullName>
    </submittedName>
</protein>
<dbReference type="STRING" id="373903.Hore_16810"/>
<proteinExistence type="predicted"/>
<feature type="region of interest" description="Disordered" evidence="1">
    <location>
        <begin position="8"/>
        <end position="33"/>
    </location>
</feature>
<dbReference type="HOGENOM" id="CLU_145226_3_1_9"/>
<keyword evidence="2" id="KW-0282">Flagellum</keyword>
<sequence>MVDNRLIVNHPINPAGKVQKKPAAPDKTDKQGKKVDFKKVLSRQLKEKTGVKFSKHAQNRLVSRNINLTEKDLNQLKNGIKKAEEKGSRDSLIMVNNVAYVVSVENKTVITAIDDSNIKENVFTNIDSAVFM</sequence>
<dbReference type="AlphaFoldDB" id="B8CYR2"/>
<name>B8CYR2_HALOH</name>
<evidence type="ECO:0000313" key="3">
    <source>
        <dbReference type="Proteomes" id="UP000000719"/>
    </source>
</evidence>
<keyword evidence="3" id="KW-1185">Reference proteome</keyword>
<evidence type="ECO:0000313" key="2">
    <source>
        <dbReference type="EMBL" id="ACL70431.1"/>
    </source>
</evidence>
<accession>B8CYR2</accession>
<dbReference type="KEGG" id="hor:Hore_16810"/>
<dbReference type="InterPro" id="IPR013367">
    <property type="entry name" value="Flagellar_put"/>
</dbReference>
<dbReference type="RefSeq" id="WP_015923401.1">
    <property type="nucleotide sequence ID" value="NC_011899.1"/>
</dbReference>
<dbReference type="NCBIfam" id="TIGR02530">
    <property type="entry name" value="flg_new"/>
    <property type="match status" value="1"/>
</dbReference>
<feature type="compositionally biased region" description="Basic and acidic residues" evidence="1">
    <location>
        <begin position="23"/>
        <end position="33"/>
    </location>
</feature>
<reference evidence="2 3" key="1">
    <citation type="journal article" date="2009" name="PLoS ONE">
        <title>Genome analysis of the anaerobic thermohalophilic bacterium Halothermothrix orenii.</title>
        <authorList>
            <person name="Mavromatis K."/>
            <person name="Ivanova N."/>
            <person name="Anderson I."/>
            <person name="Lykidis A."/>
            <person name="Hooper S.D."/>
            <person name="Sun H."/>
            <person name="Kunin V."/>
            <person name="Lapidus A."/>
            <person name="Hugenholtz P."/>
            <person name="Patel B."/>
            <person name="Kyrpides N.C."/>
        </authorList>
    </citation>
    <scope>NUCLEOTIDE SEQUENCE [LARGE SCALE GENOMIC DNA]</scope>
    <source>
        <strain evidence="3">H 168 / OCM 544 / DSM 9562</strain>
    </source>
</reference>
<gene>
    <name evidence="2" type="ordered locus">Hore_16810</name>
</gene>
<dbReference type="Proteomes" id="UP000000719">
    <property type="component" value="Chromosome"/>
</dbReference>
<dbReference type="OrthoDB" id="165650at2"/>
<dbReference type="Pfam" id="PF12611">
    <property type="entry name" value="Flagellar_put"/>
    <property type="match status" value="1"/>
</dbReference>
<keyword evidence="2" id="KW-0969">Cilium</keyword>
<organism evidence="2 3">
    <name type="scientific">Halothermothrix orenii (strain H 168 / OCM 544 / DSM 9562)</name>
    <dbReference type="NCBI Taxonomy" id="373903"/>
    <lineage>
        <taxon>Bacteria</taxon>
        <taxon>Bacillati</taxon>
        <taxon>Bacillota</taxon>
        <taxon>Clostridia</taxon>
        <taxon>Halanaerobiales</taxon>
        <taxon>Halothermotrichaceae</taxon>
        <taxon>Halothermothrix</taxon>
    </lineage>
</organism>
<evidence type="ECO:0000256" key="1">
    <source>
        <dbReference type="SAM" id="MobiDB-lite"/>
    </source>
</evidence>
<dbReference type="eggNOG" id="ENOG5032Y5R">
    <property type="taxonomic scope" value="Bacteria"/>
</dbReference>
<dbReference type="EMBL" id="CP001098">
    <property type="protein sequence ID" value="ACL70431.1"/>
    <property type="molecule type" value="Genomic_DNA"/>
</dbReference>
<keyword evidence="2" id="KW-0966">Cell projection</keyword>